<dbReference type="OrthoDB" id="6256716at2759"/>
<protein>
    <submittedName>
        <fullName evidence="2">Uncharacterized protein</fullName>
    </submittedName>
</protein>
<comment type="caution">
    <text evidence="2">The sequence shown here is derived from an EMBL/GenBank/DDBJ whole genome shotgun (WGS) entry which is preliminary data.</text>
</comment>
<reference evidence="2 3" key="1">
    <citation type="submission" date="2019-04" db="EMBL/GenBank/DDBJ databases">
        <title>Annotation for the trematode Fasciola gigantica.</title>
        <authorList>
            <person name="Choi Y.-J."/>
        </authorList>
    </citation>
    <scope>NUCLEOTIDE SEQUENCE [LARGE SCALE GENOMIC DNA]</scope>
    <source>
        <strain evidence="2">Uganda_cow_1</strain>
    </source>
</reference>
<accession>A0A504Z283</accession>
<keyword evidence="1" id="KW-1133">Transmembrane helix</keyword>
<feature type="transmembrane region" description="Helical" evidence="1">
    <location>
        <begin position="106"/>
        <end position="122"/>
    </location>
</feature>
<feature type="transmembrane region" description="Helical" evidence="1">
    <location>
        <begin position="83"/>
        <end position="100"/>
    </location>
</feature>
<keyword evidence="1" id="KW-0812">Transmembrane</keyword>
<dbReference type="Proteomes" id="UP000316759">
    <property type="component" value="Unassembled WGS sequence"/>
</dbReference>
<evidence type="ECO:0000313" key="3">
    <source>
        <dbReference type="Proteomes" id="UP000316759"/>
    </source>
</evidence>
<gene>
    <name evidence="2" type="ORF">FGIG_06961</name>
</gene>
<dbReference type="EMBL" id="SUNJ01000067">
    <property type="protein sequence ID" value="TPP67913.1"/>
    <property type="molecule type" value="Genomic_DNA"/>
</dbReference>
<organism evidence="2 3">
    <name type="scientific">Fasciola gigantica</name>
    <name type="common">Giant liver fluke</name>
    <dbReference type="NCBI Taxonomy" id="46835"/>
    <lineage>
        <taxon>Eukaryota</taxon>
        <taxon>Metazoa</taxon>
        <taxon>Spiralia</taxon>
        <taxon>Lophotrochozoa</taxon>
        <taxon>Platyhelminthes</taxon>
        <taxon>Trematoda</taxon>
        <taxon>Digenea</taxon>
        <taxon>Plagiorchiida</taxon>
        <taxon>Echinostomata</taxon>
        <taxon>Echinostomatoidea</taxon>
        <taxon>Fasciolidae</taxon>
        <taxon>Fasciola</taxon>
    </lineage>
</organism>
<evidence type="ECO:0000256" key="1">
    <source>
        <dbReference type="SAM" id="Phobius"/>
    </source>
</evidence>
<keyword evidence="3" id="KW-1185">Reference proteome</keyword>
<name>A0A504Z283_FASGI</name>
<dbReference type="AlphaFoldDB" id="A0A504Z283"/>
<keyword evidence="1" id="KW-0472">Membrane</keyword>
<evidence type="ECO:0000313" key="2">
    <source>
        <dbReference type="EMBL" id="TPP67913.1"/>
    </source>
</evidence>
<proteinExistence type="predicted"/>
<sequence length="262" mass="29629">MDMLVKYDSGSQVDGASIGVYLPCGCTFSFRTPSRETLVHGLLLDPHPASKIWSDQSVERRLRQFHPKWIEIKLSRPFPAIKLFYLISVLTVISSLVAYFVQSFSILMVCLILLYVGMFYWLKGVLIESSLLVCSDFGIQTRHRFLTGHQSASSFVPMSRLQGLHLVEQLTPLTIRCYVAAELTQAGQSPDNMTDSPKISSLLHEGRFLLPLMPGCMTENRLNFINRLCVPFPTLVFVLRLVHAVCYGPSRQQNVDLENRTD</sequence>